<evidence type="ECO:0000313" key="2">
    <source>
        <dbReference type="EMBL" id="VAW78368.1"/>
    </source>
</evidence>
<proteinExistence type="predicted"/>
<dbReference type="EMBL" id="UOFL01000149">
    <property type="protein sequence ID" value="VAW78368.1"/>
    <property type="molecule type" value="Genomic_DNA"/>
</dbReference>
<protein>
    <submittedName>
        <fullName evidence="2">Uncharacterized protein</fullName>
    </submittedName>
</protein>
<name>A0A3B0YBX4_9ZZZZ</name>
<accession>A0A3B0YBX4</accession>
<feature type="non-terminal residue" evidence="2">
    <location>
        <position position="1"/>
    </location>
</feature>
<gene>
    <name evidence="2" type="ORF">MNBD_GAMMA12-1537</name>
</gene>
<feature type="region of interest" description="Disordered" evidence="1">
    <location>
        <begin position="39"/>
        <end position="70"/>
    </location>
</feature>
<dbReference type="AlphaFoldDB" id="A0A3B0YBX4"/>
<sequence>CGGTKSGTIKQKAEFVTCSDNVFFEGKPAVRQFDMMVSNNQNTPPMPLQQPGAGIAPELSQKGTQGIEPTPTGFELTIDVLGSDLSLLRDRVVLIPEDDG</sequence>
<evidence type="ECO:0000256" key="1">
    <source>
        <dbReference type="SAM" id="MobiDB-lite"/>
    </source>
</evidence>
<reference evidence="2" key="1">
    <citation type="submission" date="2018-06" db="EMBL/GenBank/DDBJ databases">
        <authorList>
            <person name="Zhirakovskaya E."/>
        </authorList>
    </citation>
    <scope>NUCLEOTIDE SEQUENCE</scope>
</reference>
<dbReference type="Pfam" id="PF13665">
    <property type="entry name" value="Tox-PAAR-like"/>
    <property type="match status" value="1"/>
</dbReference>
<organism evidence="2">
    <name type="scientific">hydrothermal vent metagenome</name>
    <dbReference type="NCBI Taxonomy" id="652676"/>
    <lineage>
        <taxon>unclassified sequences</taxon>
        <taxon>metagenomes</taxon>
        <taxon>ecological metagenomes</taxon>
    </lineage>
</organism>